<gene>
    <name evidence="1" type="primary">ORF208564</name>
</gene>
<organism evidence="1">
    <name type="scientific">Arion vulgaris</name>
    <dbReference type="NCBI Taxonomy" id="1028688"/>
    <lineage>
        <taxon>Eukaryota</taxon>
        <taxon>Metazoa</taxon>
        <taxon>Spiralia</taxon>
        <taxon>Lophotrochozoa</taxon>
        <taxon>Mollusca</taxon>
        <taxon>Gastropoda</taxon>
        <taxon>Heterobranchia</taxon>
        <taxon>Euthyneura</taxon>
        <taxon>Panpulmonata</taxon>
        <taxon>Eupulmonata</taxon>
        <taxon>Stylommatophora</taxon>
        <taxon>Helicina</taxon>
        <taxon>Arionoidea</taxon>
        <taxon>Arionidae</taxon>
        <taxon>Arion</taxon>
    </lineage>
</organism>
<evidence type="ECO:0000313" key="1">
    <source>
        <dbReference type="EMBL" id="CEK95758.1"/>
    </source>
</evidence>
<dbReference type="AlphaFoldDB" id="A0A0B7BRX8"/>
<sequence length="66" mass="7672">KRPVCWEDGAHKPGRAGRLMVAALKEKGNSLPCGFWLWDSQRLMESECWLKSDTRPKDKHQCSNWD</sequence>
<accession>A0A0B7BRX8</accession>
<proteinExistence type="predicted"/>
<name>A0A0B7BRX8_9EUPU</name>
<protein>
    <submittedName>
        <fullName evidence="1">Uncharacterized protein</fullName>
    </submittedName>
</protein>
<reference evidence="1" key="1">
    <citation type="submission" date="2014-12" db="EMBL/GenBank/DDBJ databases">
        <title>Insight into the proteome of Arion vulgaris.</title>
        <authorList>
            <person name="Aradska J."/>
            <person name="Bulat T."/>
            <person name="Smidak R."/>
            <person name="Sarate P."/>
            <person name="Gangsoo J."/>
            <person name="Sialana F."/>
            <person name="Bilban M."/>
            <person name="Lubec G."/>
        </authorList>
    </citation>
    <scope>NUCLEOTIDE SEQUENCE</scope>
    <source>
        <tissue evidence="1">Skin</tissue>
    </source>
</reference>
<dbReference type="EMBL" id="HACG01048893">
    <property type="protein sequence ID" value="CEK95758.1"/>
    <property type="molecule type" value="Transcribed_RNA"/>
</dbReference>
<feature type="non-terminal residue" evidence="1">
    <location>
        <position position="1"/>
    </location>
</feature>